<keyword evidence="3" id="KW-1185">Reference proteome</keyword>
<dbReference type="AlphaFoldDB" id="A0A9X9LCE1"/>
<sequence length="118" mass="12702">MRNYIPLPVRTLSRMRRRRRNTTPGRARGHAASAVGETTFPRSCRPAAVEPIRFGIGGVGTSRPAAGHGFLGRIRRSPVGSRQSLSLPQVAAGPRLAGAPRCLGTSRHTAEPRKGAWK</sequence>
<feature type="compositionally biased region" description="Basic and acidic residues" evidence="1">
    <location>
        <begin position="108"/>
        <end position="118"/>
    </location>
</feature>
<gene>
    <name evidence="2" type="ORF">BN2614_LOCUS2</name>
</gene>
<accession>A0A9X9LCE1</accession>
<organism evidence="2 3">
    <name type="scientific">Gulo gulo</name>
    <name type="common">Wolverine</name>
    <name type="synonym">Gluton</name>
    <dbReference type="NCBI Taxonomy" id="48420"/>
    <lineage>
        <taxon>Eukaryota</taxon>
        <taxon>Metazoa</taxon>
        <taxon>Chordata</taxon>
        <taxon>Craniata</taxon>
        <taxon>Vertebrata</taxon>
        <taxon>Euteleostomi</taxon>
        <taxon>Mammalia</taxon>
        <taxon>Eutheria</taxon>
        <taxon>Laurasiatheria</taxon>
        <taxon>Carnivora</taxon>
        <taxon>Caniformia</taxon>
        <taxon>Musteloidea</taxon>
        <taxon>Mustelidae</taxon>
        <taxon>Guloninae</taxon>
        <taxon>Gulo</taxon>
    </lineage>
</organism>
<reference evidence="2 3" key="1">
    <citation type="submission" date="2018-10" db="EMBL/GenBank/DDBJ databases">
        <authorList>
            <person name="Ekblom R."/>
            <person name="Jareborg N."/>
        </authorList>
    </citation>
    <scope>NUCLEOTIDE SEQUENCE [LARGE SCALE GENOMIC DNA]</scope>
    <source>
        <tissue evidence="2">Muscle</tissue>
    </source>
</reference>
<dbReference type="Proteomes" id="UP000269945">
    <property type="component" value="Unassembled WGS sequence"/>
</dbReference>
<evidence type="ECO:0000313" key="3">
    <source>
        <dbReference type="Proteomes" id="UP000269945"/>
    </source>
</evidence>
<feature type="region of interest" description="Disordered" evidence="1">
    <location>
        <begin position="69"/>
        <end position="118"/>
    </location>
</feature>
<dbReference type="EMBL" id="CYRY02000032">
    <property type="protein sequence ID" value="VCW48638.1"/>
    <property type="molecule type" value="Genomic_DNA"/>
</dbReference>
<comment type="caution">
    <text evidence="2">The sequence shown here is derived from an EMBL/GenBank/DDBJ whole genome shotgun (WGS) entry which is preliminary data.</text>
</comment>
<feature type="region of interest" description="Disordered" evidence="1">
    <location>
        <begin position="15"/>
        <end position="39"/>
    </location>
</feature>
<evidence type="ECO:0000313" key="2">
    <source>
        <dbReference type="EMBL" id="VCW48638.1"/>
    </source>
</evidence>
<evidence type="ECO:0000256" key="1">
    <source>
        <dbReference type="SAM" id="MobiDB-lite"/>
    </source>
</evidence>
<protein>
    <submittedName>
        <fullName evidence="2">Uncharacterized protein</fullName>
    </submittedName>
</protein>
<name>A0A9X9LCE1_GULGU</name>
<proteinExistence type="predicted"/>